<organism evidence="2 3">
    <name type="scientific">Syntrophotalea acetylenica</name>
    <name type="common">Pelobacter acetylenicus</name>
    <dbReference type="NCBI Taxonomy" id="29542"/>
    <lineage>
        <taxon>Bacteria</taxon>
        <taxon>Pseudomonadati</taxon>
        <taxon>Thermodesulfobacteriota</taxon>
        <taxon>Desulfuromonadia</taxon>
        <taxon>Desulfuromonadales</taxon>
        <taxon>Syntrophotaleaceae</taxon>
        <taxon>Syntrophotalea</taxon>
    </lineage>
</organism>
<dbReference type="RefSeq" id="WP_072285819.1">
    <property type="nucleotide sequence ID" value="NZ_CP015455.1"/>
</dbReference>
<feature type="domain" description="HTH cro/C1-type" evidence="1">
    <location>
        <begin position="16"/>
        <end position="68"/>
    </location>
</feature>
<dbReference type="CDD" id="cd00093">
    <property type="entry name" value="HTH_XRE"/>
    <property type="match status" value="1"/>
</dbReference>
<evidence type="ECO:0000313" key="3">
    <source>
        <dbReference type="Proteomes" id="UP000182264"/>
    </source>
</evidence>
<dbReference type="STRING" id="29542.A6070_11040"/>
<dbReference type="KEGG" id="pace:A6070_11040"/>
<dbReference type="InterPro" id="IPR001387">
    <property type="entry name" value="Cro/C1-type_HTH"/>
</dbReference>
<protein>
    <recommendedName>
        <fullName evidence="1">HTH cro/C1-type domain-containing protein</fullName>
    </recommendedName>
</protein>
<proteinExistence type="predicted"/>
<dbReference type="SUPFAM" id="SSF47413">
    <property type="entry name" value="lambda repressor-like DNA-binding domains"/>
    <property type="match status" value="1"/>
</dbReference>
<gene>
    <name evidence="2" type="ORF">A7E75_02420</name>
</gene>
<sequence>MNTELPEKFSTLGKRIRYLRGTKKAAEYAEKLGVHANTLLNYERGERPPNSNFLIKLCHLEQVNADWLLLGISENEKPALKVGYKRPLLEHIGSAARELAPPGLGPRFGKMLAMAYEQAVLYEVDPQRAGEIIKNLVDLLEPKSKNGGRDAGNANQTCRTAC</sequence>
<dbReference type="InterPro" id="IPR010982">
    <property type="entry name" value="Lambda_DNA-bd_dom_sf"/>
</dbReference>
<dbReference type="EMBL" id="CP015518">
    <property type="protein sequence ID" value="APG24002.1"/>
    <property type="molecule type" value="Genomic_DNA"/>
</dbReference>
<dbReference type="AlphaFoldDB" id="A0A1L3GDH7"/>
<dbReference type="Gene3D" id="1.10.260.40">
    <property type="entry name" value="lambda repressor-like DNA-binding domains"/>
    <property type="match status" value="1"/>
</dbReference>
<name>A0A1L3GDH7_SYNAC</name>
<dbReference type="Proteomes" id="UP000182264">
    <property type="component" value="Chromosome"/>
</dbReference>
<evidence type="ECO:0000259" key="1">
    <source>
        <dbReference type="PROSITE" id="PS50943"/>
    </source>
</evidence>
<dbReference type="GO" id="GO:0003677">
    <property type="term" value="F:DNA binding"/>
    <property type="evidence" value="ECO:0007669"/>
    <property type="project" value="InterPro"/>
</dbReference>
<dbReference type="Pfam" id="PF01381">
    <property type="entry name" value="HTH_3"/>
    <property type="match status" value="1"/>
</dbReference>
<evidence type="ECO:0000313" key="2">
    <source>
        <dbReference type="EMBL" id="APG24002.1"/>
    </source>
</evidence>
<keyword evidence="3" id="KW-1185">Reference proteome</keyword>
<reference evidence="2 3" key="1">
    <citation type="journal article" date="2017" name="Genome Announc.">
        <title>Complete Genome Sequences of Two Acetylene-Fermenting Pelobacter acetylenicus Strains.</title>
        <authorList>
            <person name="Sutton J.M."/>
            <person name="Baesman S.M."/>
            <person name="Fierst J.L."/>
            <person name="Poret-Peterson A.T."/>
            <person name="Oremland R.S."/>
            <person name="Dunlap D.S."/>
            <person name="Akob D.M."/>
        </authorList>
    </citation>
    <scope>NUCLEOTIDE SEQUENCE [LARGE SCALE GENOMIC DNA]</scope>
    <source>
        <strain evidence="2 3">DSM 3247</strain>
    </source>
</reference>
<dbReference type="OrthoDB" id="9811208at2"/>
<dbReference type="PROSITE" id="PS50943">
    <property type="entry name" value="HTH_CROC1"/>
    <property type="match status" value="1"/>
</dbReference>
<dbReference type="SMART" id="SM00530">
    <property type="entry name" value="HTH_XRE"/>
    <property type="match status" value="1"/>
</dbReference>
<accession>A0A1L3GDH7</accession>